<keyword evidence="3" id="KW-0808">Transferase</keyword>
<dbReference type="CDD" id="cd01448">
    <property type="entry name" value="TST_Repeat_1"/>
    <property type="match status" value="1"/>
</dbReference>
<dbReference type="AlphaFoldDB" id="A0A160VAV6"/>
<evidence type="ECO:0000256" key="1">
    <source>
        <dbReference type="ARBA" id="ARBA00022737"/>
    </source>
</evidence>
<dbReference type="InterPro" id="IPR001763">
    <property type="entry name" value="Rhodanese-like_dom"/>
</dbReference>
<dbReference type="Gene3D" id="3.40.250.10">
    <property type="entry name" value="Rhodanese-like domain"/>
    <property type="match status" value="2"/>
</dbReference>
<dbReference type="Pfam" id="PF00581">
    <property type="entry name" value="Rhodanese"/>
    <property type="match status" value="2"/>
</dbReference>
<dbReference type="EMBL" id="FAXA01000270">
    <property type="protein sequence ID" value="CUV02525.1"/>
    <property type="molecule type" value="Genomic_DNA"/>
</dbReference>
<accession>A0A160VAV6</accession>
<dbReference type="PANTHER" id="PTHR43855:SF1">
    <property type="entry name" value="THIOSULFATE SULFURTRANSFERASE"/>
    <property type="match status" value="1"/>
</dbReference>
<dbReference type="PANTHER" id="PTHR43855">
    <property type="entry name" value="THIOSULFATE SULFURTRANSFERASE"/>
    <property type="match status" value="1"/>
</dbReference>
<sequence>MANEGYARPELLVDAAWVDAHKNDSNVVIVDCEVDAAYARGHIPGAVLVPDNYEKDPDSGRLFLMNPEQFKAMCEGLSIGDETLVIAYDHSRSLTAARLWWALNTYGHTNVKILNGGWRAWIANGGTVGFGRAEIKSVTFTPKYDDSKLVKVDELKEACEVGGSVIWDVRSDGEWDGSMSRGNKRVGHVPGAVHLEWFNLMDSDTNEFKPAAEIRRILTEHGITPDKNVYTY</sequence>
<dbReference type="GO" id="GO:0004792">
    <property type="term" value="F:thiosulfate-cyanide sulfurtransferase activity"/>
    <property type="evidence" value="ECO:0007669"/>
    <property type="project" value="UniProtKB-EC"/>
</dbReference>
<dbReference type="InterPro" id="IPR036873">
    <property type="entry name" value="Rhodanese-like_dom_sf"/>
</dbReference>
<reference evidence="3" key="1">
    <citation type="submission" date="2015-10" db="EMBL/GenBank/DDBJ databases">
        <authorList>
            <person name="Gilbert D.G."/>
        </authorList>
    </citation>
    <scope>NUCLEOTIDE SEQUENCE</scope>
</reference>
<dbReference type="PROSITE" id="PS50206">
    <property type="entry name" value="RHODANESE_3"/>
    <property type="match status" value="2"/>
</dbReference>
<keyword evidence="1" id="KW-0677">Repeat</keyword>
<evidence type="ECO:0000313" key="3">
    <source>
        <dbReference type="EMBL" id="CUV02525.1"/>
    </source>
</evidence>
<dbReference type="EC" id="2.8.1.1" evidence="3"/>
<feature type="domain" description="Rhodanese" evidence="2">
    <location>
        <begin position="23"/>
        <end position="130"/>
    </location>
</feature>
<feature type="domain" description="Rhodanese" evidence="2">
    <location>
        <begin position="160"/>
        <end position="232"/>
    </location>
</feature>
<dbReference type="SMART" id="SM00450">
    <property type="entry name" value="RHOD"/>
    <property type="match status" value="1"/>
</dbReference>
<dbReference type="PROSITE" id="PS00380">
    <property type="entry name" value="RHODANESE_1"/>
    <property type="match status" value="1"/>
</dbReference>
<name>A0A160VAV6_9ZZZZ</name>
<organism evidence="3">
    <name type="scientific">hydrothermal vent metagenome</name>
    <dbReference type="NCBI Taxonomy" id="652676"/>
    <lineage>
        <taxon>unclassified sequences</taxon>
        <taxon>metagenomes</taxon>
        <taxon>ecological metagenomes</taxon>
    </lineage>
</organism>
<dbReference type="InterPro" id="IPR051126">
    <property type="entry name" value="Thiosulfate_sulfurtransferase"/>
</dbReference>
<gene>
    <name evidence="3" type="ORF">MGWOODY_Clf2495</name>
</gene>
<protein>
    <submittedName>
        <fullName evidence="3">Thiosulfate sulfurtransferase, rhodanese</fullName>
        <ecNumber evidence="3">2.8.1.1</ecNumber>
    </submittedName>
</protein>
<evidence type="ECO:0000259" key="2">
    <source>
        <dbReference type="PROSITE" id="PS50206"/>
    </source>
</evidence>
<dbReference type="InterPro" id="IPR001307">
    <property type="entry name" value="Thiosulphate_STrfase_CS"/>
</dbReference>
<proteinExistence type="predicted"/>
<dbReference type="SUPFAM" id="SSF52821">
    <property type="entry name" value="Rhodanese/Cell cycle control phosphatase"/>
    <property type="match status" value="2"/>
</dbReference>